<dbReference type="Proteomes" id="UP001642409">
    <property type="component" value="Unassembled WGS sequence"/>
</dbReference>
<accession>A0AA86R2V5</accession>
<reference evidence="4 5" key="2">
    <citation type="submission" date="2024-07" db="EMBL/GenBank/DDBJ databases">
        <authorList>
            <person name="Akdeniz Z."/>
        </authorList>
    </citation>
    <scope>NUCLEOTIDE SEQUENCE [LARGE SCALE GENOMIC DNA]</scope>
</reference>
<evidence type="ECO:0000313" key="4">
    <source>
        <dbReference type="EMBL" id="CAL6024340.1"/>
    </source>
</evidence>
<organism evidence="3">
    <name type="scientific">Hexamita inflata</name>
    <dbReference type="NCBI Taxonomy" id="28002"/>
    <lineage>
        <taxon>Eukaryota</taxon>
        <taxon>Metamonada</taxon>
        <taxon>Diplomonadida</taxon>
        <taxon>Hexamitidae</taxon>
        <taxon>Hexamitinae</taxon>
        <taxon>Hexamita</taxon>
    </lineage>
</organism>
<dbReference type="EMBL" id="CATOUU010000983">
    <property type="protein sequence ID" value="CAI9964938.1"/>
    <property type="molecule type" value="Genomic_DNA"/>
</dbReference>
<evidence type="ECO:0000313" key="3">
    <source>
        <dbReference type="EMBL" id="CAI9964938.1"/>
    </source>
</evidence>
<keyword evidence="2" id="KW-1133">Transmembrane helix</keyword>
<reference evidence="3" key="1">
    <citation type="submission" date="2023-06" db="EMBL/GenBank/DDBJ databases">
        <authorList>
            <person name="Kurt Z."/>
        </authorList>
    </citation>
    <scope>NUCLEOTIDE SEQUENCE</scope>
</reference>
<keyword evidence="2" id="KW-0472">Membrane</keyword>
<dbReference type="EMBL" id="CAXDID020000095">
    <property type="protein sequence ID" value="CAL6024340.1"/>
    <property type="molecule type" value="Genomic_DNA"/>
</dbReference>
<sequence length="262" mass="30070">MYYLESTNLYLYDQSTNKVLVQDQVFDYQKDQDYQIYGYNNLQKNTIIIGNQSIIDYSEDISIYKNGTDYFCSINKENPRCVQQLKGEDTDCYINKTILVNKPFCHIWKCYKDANCPTTFSCPGAQAFNISCQAVACINNGLYNIFTPECTQTYINHTYSYEFVNSSQLSFVNGLLYTKLSTPSYPEVIPTKTKQNISIVVVAGITVGICAFAFIIIFTSTIMCYNKRNGYIIRSKSQSNRKKNSTLPQIKNKTHDKQPEMI</sequence>
<feature type="compositionally biased region" description="Basic and acidic residues" evidence="1">
    <location>
        <begin position="253"/>
        <end position="262"/>
    </location>
</feature>
<protein>
    <submittedName>
        <fullName evidence="4">Hypothetical_protein</fullName>
    </submittedName>
</protein>
<evidence type="ECO:0000256" key="2">
    <source>
        <dbReference type="SAM" id="Phobius"/>
    </source>
</evidence>
<feature type="transmembrane region" description="Helical" evidence="2">
    <location>
        <begin position="199"/>
        <end position="225"/>
    </location>
</feature>
<gene>
    <name evidence="4" type="ORF">HINF_LOCUS29570</name>
    <name evidence="3" type="ORF">HINF_LOCUS52583</name>
</gene>
<keyword evidence="2" id="KW-0812">Transmembrane</keyword>
<feature type="region of interest" description="Disordered" evidence="1">
    <location>
        <begin position="239"/>
        <end position="262"/>
    </location>
</feature>
<keyword evidence="5" id="KW-1185">Reference proteome</keyword>
<name>A0AA86R2V5_9EUKA</name>
<evidence type="ECO:0000256" key="1">
    <source>
        <dbReference type="SAM" id="MobiDB-lite"/>
    </source>
</evidence>
<evidence type="ECO:0000313" key="5">
    <source>
        <dbReference type="Proteomes" id="UP001642409"/>
    </source>
</evidence>
<dbReference type="AlphaFoldDB" id="A0AA86R2V5"/>
<comment type="caution">
    <text evidence="3">The sequence shown here is derived from an EMBL/GenBank/DDBJ whole genome shotgun (WGS) entry which is preliminary data.</text>
</comment>
<proteinExistence type="predicted"/>